<dbReference type="AlphaFoldDB" id="A0A516GEH6"/>
<keyword evidence="2" id="KW-1185">Reference proteome</keyword>
<proteinExistence type="predicted"/>
<dbReference type="EMBL" id="CP041616">
    <property type="protein sequence ID" value="QDO89934.1"/>
    <property type="molecule type" value="Genomic_DNA"/>
</dbReference>
<reference evidence="1 2" key="1">
    <citation type="submission" date="2019-07" db="EMBL/GenBank/DDBJ databases">
        <title>complete genome sequencing of Ornithinimicrobium sp. H23M54.</title>
        <authorList>
            <person name="Bae J.-W."/>
            <person name="Lee S.-Y."/>
        </authorList>
    </citation>
    <scope>NUCLEOTIDE SEQUENCE [LARGE SCALE GENOMIC DNA]</scope>
    <source>
        <strain evidence="1 2">H23M54</strain>
    </source>
</reference>
<protein>
    <submittedName>
        <fullName evidence="1">Uncharacterized protein</fullName>
    </submittedName>
</protein>
<dbReference type="KEGG" id="orz:FNH13_17695"/>
<dbReference type="Proteomes" id="UP000315395">
    <property type="component" value="Chromosome"/>
</dbReference>
<gene>
    <name evidence="1" type="ORF">FNH13_17695</name>
</gene>
<accession>A0A516GEH6</accession>
<dbReference type="OrthoDB" id="4543971at2"/>
<sequence length="181" mass="20828">MAEGVEVPSGEVLPMRHVLGRGLPEGFPAPVLGEQPHGLDVRHVDPEGWTGDGPIEDRAVAPPLEWTEAHRILILDAYNRKWARYLEDGQSHEIEWPPTAYLWTPGHAIEPILYTCNEHDEADCEICELEPIPPDEVYPAEWRWRVQIEVYRWEGTSGVREEVETFEFMTTLMDPREVDYT</sequence>
<dbReference type="RefSeq" id="WP_143784654.1">
    <property type="nucleotide sequence ID" value="NZ_CP041616.1"/>
</dbReference>
<organism evidence="1 2">
    <name type="scientific">Ornithinimicrobium ciconiae</name>
    <dbReference type="NCBI Taxonomy" id="2594265"/>
    <lineage>
        <taxon>Bacteria</taxon>
        <taxon>Bacillati</taxon>
        <taxon>Actinomycetota</taxon>
        <taxon>Actinomycetes</taxon>
        <taxon>Micrococcales</taxon>
        <taxon>Ornithinimicrobiaceae</taxon>
        <taxon>Ornithinimicrobium</taxon>
    </lineage>
</organism>
<name>A0A516GEH6_9MICO</name>
<evidence type="ECO:0000313" key="2">
    <source>
        <dbReference type="Proteomes" id="UP000315395"/>
    </source>
</evidence>
<evidence type="ECO:0000313" key="1">
    <source>
        <dbReference type="EMBL" id="QDO89934.1"/>
    </source>
</evidence>